<comment type="similarity">
    <text evidence="1 3">Belongs to the type-B carboxylesterase/lipase family.</text>
</comment>
<dbReference type="SUPFAM" id="SSF53474">
    <property type="entry name" value="alpha/beta-Hydrolases"/>
    <property type="match status" value="1"/>
</dbReference>
<evidence type="ECO:0000259" key="4">
    <source>
        <dbReference type="Pfam" id="PF00135"/>
    </source>
</evidence>
<dbReference type="EC" id="3.1.1.-" evidence="3"/>
<dbReference type="InterPro" id="IPR050309">
    <property type="entry name" value="Type-B_Carboxylest/Lipase"/>
</dbReference>
<dbReference type="InterPro" id="IPR002018">
    <property type="entry name" value="CarbesteraseB"/>
</dbReference>
<dbReference type="PROSITE" id="PS00122">
    <property type="entry name" value="CARBOXYLESTERASE_B_1"/>
    <property type="match status" value="1"/>
</dbReference>
<organism evidence="5 6">
    <name type="scientific">Amycolatopsis pithecellobii</name>
    <dbReference type="NCBI Taxonomy" id="664692"/>
    <lineage>
        <taxon>Bacteria</taxon>
        <taxon>Bacillati</taxon>
        <taxon>Actinomycetota</taxon>
        <taxon>Actinomycetes</taxon>
        <taxon>Pseudonocardiales</taxon>
        <taxon>Pseudonocardiaceae</taxon>
        <taxon>Amycolatopsis</taxon>
    </lineage>
</organism>
<dbReference type="EMBL" id="WMBA01000010">
    <property type="protein sequence ID" value="MTD54214.1"/>
    <property type="molecule type" value="Genomic_DNA"/>
</dbReference>
<name>A0A6N7Z2U0_9PSEU</name>
<dbReference type="AlphaFoldDB" id="A0A6N7Z2U0"/>
<dbReference type="PANTHER" id="PTHR11559">
    <property type="entry name" value="CARBOXYLESTERASE"/>
    <property type="match status" value="1"/>
</dbReference>
<dbReference type="InterPro" id="IPR029058">
    <property type="entry name" value="AB_hydrolase_fold"/>
</dbReference>
<dbReference type="Pfam" id="PF00135">
    <property type="entry name" value="COesterase"/>
    <property type="match status" value="1"/>
</dbReference>
<evidence type="ECO:0000256" key="2">
    <source>
        <dbReference type="ARBA" id="ARBA00022801"/>
    </source>
</evidence>
<proteinExistence type="inferred from homology"/>
<dbReference type="OrthoDB" id="4308422at2"/>
<keyword evidence="2 3" id="KW-0378">Hydrolase</keyword>
<reference evidence="5 6" key="1">
    <citation type="submission" date="2019-11" db="EMBL/GenBank/DDBJ databases">
        <title>Draft genome of Amycolatopsis RM579.</title>
        <authorList>
            <person name="Duangmal K."/>
            <person name="Mingma R."/>
        </authorList>
    </citation>
    <scope>NUCLEOTIDE SEQUENCE [LARGE SCALE GENOMIC DNA]</scope>
    <source>
        <strain evidence="5 6">RM579</strain>
    </source>
</reference>
<evidence type="ECO:0000256" key="1">
    <source>
        <dbReference type="ARBA" id="ARBA00005964"/>
    </source>
</evidence>
<evidence type="ECO:0000313" key="5">
    <source>
        <dbReference type="EMBL" id="MTD54214.1"/>
    </source>
</evidence>
<dbReference type="InterPro" id="IPR019826">
    <property type="entry name" value="Carboxylesterase_B_AS"/>
</dbReference>
<dbReference type="Proteomes" id="UP000440096">
    <property type="component" value="Unassembled WGS sequence"/>
</dbReference>
<comment type="caution">
    <text evidence="5">The sequence shown here is derived from an EMBL/GenBank/DDBJ whole genome shotgun (WGS) entry which is preliminary data.</text>
</comment>
<dbReference type="Gene3D" id="3.40.50.1820">
    <property type="entry name" value="alpha/beta hydrolase"/>
    <property type="match status" value="1"/>
</dbReference>
<feature type="domain" description="Carboxylesterase type B" evidence="4">
    <location>
        <begin position="5"/>
        <end position="480"/>
    </location>
</feature>
<evidence type="ECO:0000313" key="6">
    <source>
        <dbReference type="Proteomes" id="UP000440096"/>
    </source>
</evidence>
<protein>
    <recommendedName>
        <fullName evidence="3">Carboxylic ester hydrolase</fullName>
        <ecNumber evidence="3">3.1.1.-</ecNumber>
    </recommendedName>
</protein>
<accession>A0A6N7Z2U0</accession>
<gene>
    <name evidence="5" type="ORF">GKO32_09530</name>
</gene>
<evidence type="ECO:0000256" key="3">
    <source>
        <dbReference type="RuleBase" id="RU361235"/>
    </source>
</evidence>
<sequence length="500" mass="52905">MATIDVETTSGTIRGELSDGTAAFKGIPYAEPPFGPNLFKPPVPRTRWDGVRDCTAYGPRCPQPSLGIFADLEDGEDCLSVNVWAPEGASGRPVLFWIHGGGFTLGSNAEPGSDGSAFARDGAVLVSCNYRLGAFGFLHAGHLDDAYTAASGAYGLADQIAALRWTRENIANFGGNPDNITIFGSSAGATFVNELLGCPSAQGLFHRAVSQSAPGAPVFGFPAGNAEPVAELVLAKLGVTAADLPSVPSARFLEAQTELIDEIRRGEHPECGRTSLPFVPFTGGDLMPRPAAEAIADGVGADVALVIGTNRDECTLYQLMAEMPGPVDVAPPKWGADPALQQRIRDVYDRSLEPGSAIGAQIAMDTDRVFRIPSLRIAEAHHRAGGSTRVYQFAWRSTACDGRVGASHGLEVPFVFDDFSLPITKSMLGDDVPGSLTEELHGSWISFATNGDPAATGAVPAWPEYEPGSRQTMVFDEKTAVVADPDGERRASWHNVSLRH</sequence>
<dbReference type="RefSeq" id="WP_154756416.1">
    <property type="nucleotide sequence ID" value="NZ_WMBA01000010.1"/>
</dbReference>
<keyword evidence="6" id="KW-1185">Reference proteome</keyword>
<dbReference type="GO" id="GO:0016787">
    <property type="term" value="F:hydrolase activity"/>
    <property type="evidence" value="ECO:0007669"/>
    <property type="project" value="UniProtKB-KW"/>
</dbReference>